<evidence type="ECO:0000313" key="2">
    <source>
        <dbReference type="Proteomes" id="UP000092993"/>
    </source>
</evidence>
<organism evidence="1 2">
    <name type="scientific">Grifola frondosa</name>
    <name type="common">Maitake</name>
    <name type="synonym">Polyporus frondosus</name>
    <dbReference type="NCBI Taxonomy" id="5627"/>
    <lineage>
        <taxon>Eukaryota</taxon>
        <taxon>Fungi</taxon>
        <taxon>Dikarya</taxon>
        <taxon>Basidiomycota</taxon>
        <taxon>Agaricomycotina</taxon>
        <taxon>Agaricomycetes</taxon>
        <taxon>Polyporales</taxon>
        <taxon>Grifolaceae</taxon>
        <taxon>Grifola</taxon>
    </lineage>
</organism>
<comment type="caution">
    <text evidence="1">The sequence shown here is derived from an EMBL/GenBank/DDBJ whole genome shotgun (WGS) entry which is preliminary data.</text>
</comment>
<dbReference type="Proteomes" id="UP000092993">
    <property type="component" value="Unassembled WGS sequence"/>
</dbReference>
<proteinExistence type="predicted"/>
<keyword evidence="2" id="KW-1185">Reference proteome</keyword>
<dbReference type="EMBL" id="LUGG01000052">
    <property type="protein sequence ID" value="OBZ65165.1"/>
    <property type="molecule type" value="Genomic_DNA"/>
</dbReference>
<gene>
    <name evidence="1" type="ORF">A0H81_14853</name>
</gene>
<protein>
    <submittedName>
        <fullName evidence="1">Uncharacterized protein</fullName>
    </submittedName>
</protein>
<sequence length="208" mass="23082">MFKSPVLVATDMFIPGASALNAHTARPRHWAASAFLSVLGTVRFLDSCACTSFNCAGACRHNLSFRCIASKPRCSTSWISNRDLSFFSQEFRAALSTLHLTRRLALPGFLPCAAGFARRYACVPHALFSVPMAVRRGVMRLSARTLVFAAHRRGSSGGIHRPTVYLRLPGLLPRHFALFACVHRRYPQCVRRDPVALDISIFDLSILY</sequence>
<reference evidence="1 2" key="1">
    <citation type="submission" date="2016-03" db="EMBL/GenBank/DDBJ databases">
        <title>Whole genome sequencing of Grifola frondosa 9006-11.</title>
        <authorList>
            <person name="Min B."/>
            <person name="Park H."/>
            <person name="Kim J.-G."/>
            <person name="Cho H."/>
            <person name="Oh Y.-L."/>
            <person name="Kong W.-S."/>
            <person name="Choi I.-G."/>
        </authorList>
    </citation>
    <scope>NUCLEOTIDE SEQUENCE [LARGE SCALE GENOMIC DNA]</scope>
    <source>
        <strain evidence="1 2">9006-11</strain>
    </source>
</reference>
<name>A0A1C7LK76_GRIFR</name>
<accession>A0A1C7LK76</accession>
<evidence type="ECO:0000313" key="1">
    <source>
        <dbReference type="EMBL" id="OBZ65165.1"/>
    </source>
</evidence>
<dbReference type="AlphaFoldDB" id="A0A1C7LK76"/>